<feature type="region of interest" description="Disordered" evidence="1">
    <location>
        <begin position="694"/>
        <end position="723"/>
    </location>
</feature>
<dbReference type="InterPro" id="IPR011598">
    <property type="entry name" value="bHLH_dom"/>
</dbReference>
<dbReference type="Pfam" id="PF00010">
    <property type="entry name" value="HLH"/>
    <property type="match status" value="1"/>
</dbReference>
<feature type="compositionally biased region" description="Polar residues" evidence="1">
    <location>
        <begin position="207"/>
        <end position="218"/>
    </location>
</feature>
<proteinExistence type="predicted"/>
<protein>
    <submittedName>
        <fullName evidence="3">Sterol regulatory element-binding protein 1</fullName>
    </submittedName>
</protein>
<accession>A0A2K1QG28</accession>
<dbReference type="InterPro" id="IPR036638">
    <property type="entry name" value="HLH_DNA-bd_sf"/>
</dbReference>
<dbReference type="OrthoDB" id="5344169at2759"/>
<feature type="compositionally biased region" description="Polar residues" evidence="1">
    <location>
        <begin position="386"/>
        <end position="401"/>
    </location>
</feature>
<feature type="region of interest" description="Disordered" evidence="1">
    <location>
        <begin position="207"/>
        <end position="293"/>
    </location>
</feature>
<dbReference type="Proteomes" id="UP000243797">
    <property type="component" value="Unassembled WGS sequence"/>
</dbReference>
<feature type="compositionally biased region" description="Polar residues" evidence="1">
    <location>
        <begin position="315"/>
        <end position="325"/>
    </location>
</feature>
<dbReference type="AlphaFoldDB" id="A0A2K1QG28"/>
<evidence type="ECO:0000313" key="4">
    <source>
        <dbReference type="Proteomes" id="UP000243797"/>
    </source>
</evidence>
<evidence type="ECO:0000256" key="1">
    <source>
        <dbReference type="SAM" id="MobiDB-lite"/>
    </source>
</evidence>
<dbReference type="EMBL" id="NKHZ01000089">
    <property type="protein sequence ID" value="PNS13829.1"/>
    <property type="molecule type" value="Genomic_DNA"/>
</dbReference>
<reference evidence="3 4" key="1">
    <citation type="submission" date="2017-06" db="EMBL/GenBank/DDBJ databases">
        <title>Draft genome sequence of a variant of Elsinoe murrayae.</title>
        <authorList>
            <person name="Cheng Q."/>
        </authorList>
    </citation>
    <scope>NUCLEOTIDE SEQUENCE [LARGE SCALE GENOMIC DNA]</scope>
    <source>
        <strain evidence="3 4">CQ-2017a</strain>
    </source>
</reference>
<feature type="region of interest" description="Disordered" evidence="1">
    <location>
        <begin position="381"/>
        <end position="401"/>
    </location>
</feature>
<feature type="region of interest" description="Disordered" evidence="1">
    <location>
        <begin position="315"/>
        <end position="354"/>
    </location>
</feature>
<dbReference type="SMART" id="SM00353">
    <property type="entry name" value="HLH"/>
    <property type="match status" value="1"/>
</dbReference>
<feature type="domain" description="BHLH" evidence="2">
    <location>
        <begin position="561"/>
        <end position="668"/>
    </location>
</feature>
<dbReference type="Gene3D" id="4.10.280.10">
    <property type="entry name" value="Helix-loop-helix DNA-binding domain"/>
    <property type="match status" value="1"/>
</dbReference>
<evidence type="ECO:0000259" key="2">
    <source>
        <dbReference type="PROSITE" id="PS50888"/>
    </source>
</evidence>
<gene>
    <name evidence="3" type="ORF">CAC42_1320</name>
</gene>
<feature type="compositionally biased region" description="Low complexity" evidence="1">
    <location>
        <begin position="451"/>
        <end position="477"/>
    </location>
</feature>
<comment type="caution">
    <text evidence="3">The sequence shown here is derived from an EMBL/GenBank/DDBJ whole genome shotgun (WGS) entry which is preliminary data.</text>
</comment>
<feature type="region of interest" description="Disordered" evidence="1">
    <location>
        <begin position="586"/>
        <end position="656"/>
    </location>
</feature>
<feature type="compositionally biased region" description="Low complexity" evidence="1">
    <location>
        <begin position="639"/>
        <end position="656"/>
    </location>
</feature>
<feature type="compositionally biased region" description="Low complexity" evidence="1">
    <location>
        <begin position="266"/>
        <end position="281"/>
    </location>
</feature>
<organism evidence="3 4">
    <name type="scientific">Sphaceloma murrayae</name>
    <dbReference type="NCBI Taxonomy" id="2082308"/>
    <lineage>
        <taxon>Eukaryota</taxon>
        <taxon>Fungi</taxon>
        <taxon>Dikarya</taxon>
        <taxon>Ascomycota</taxon>
        <taxon>Pezizomycotina</taxon>
        <taxon>Dothideomycetes</taxon>
        <taxon>Dothideomycetidae</taxon>
        <taxon>Myriangiales</taxon>
        <taxon>Elsinoaceae</taxon>
        <taxon>Sphaceloma</taxon>
    </lineage>
</organism>
<dbReference type="SUPFAM" id="SSF47459">
    <property type="entry name" value="HLH, helix-loop-helix DNA-binding domain"/>
    <property type="match status" value="1"/>
</dbReference>
<feature type="region of interest" description="Disordered" evidence="1">
    <location>
        <begin position="435"/>
        <end position="520"/>
    </location>
</feature>
<keyword evidence="4" id="KW-1185">Reference proteome</keyword>
<dbReference type="STRING" id="2082308.A0A2K1QG28"/>
<dbReference type="PROSITE" id="PS50888">
    <property type="entry name" value="BHLH"/>
    <property type="match status" value="1"/>
</dbReference>
<evidence type="ECO:0000313" key="3">
    <source>
        <dbReference type="EMBL" id="PNS13829.1"/>
    </source>
</evidence>
<name>A0A2K1QG28_9PEZI</name>
<dbReference type="InParanoid" id="A0A2K1QG28"/>
<dbReference type="GO" id="GO:0046983">
    <property type="term" value="F:protein dimerization activity"/>
    <property type="evidence" value="ECO:0007669"/>
    <property type="project" value="InterPro"/>
</dbReference>
<feature type="compositionally biased region" description="Low complexity" evidence="1">
    <location>
        <begin position="226"/>
        <end position="235"/>
    </location>
</feature>
<sequence>MVPQDLDFSTILALDDMDGAAFQLPDLDSTSAPPQFNVQHPNTPFNGDISGLQNRTAQHDFADTTWDMPMDMDTVDVLGSHQSSQENLQTFQQQMDQPLWNTPSQQHAQGAHVGNMVYRHPTQVPPTPNSYELHGADAAQYQQQMAQRRAFVEQQIQVQMQMGQGKRDNSFTPLVSPAVTPQDTTFHHIDYGNSAAYFSPLTSPALQAQNAAQQYRSSNPRKTRPSTAHSSAATSPVTNGPDVDMYNGSAATAPDRARKSTRKTNGPRSVGSRSGVRSSPVTKPQKRKSAALSTSLSNAELGALLQEPQAQVVNSLKTSTNSTDGSGAGSISPEPLSEALMGPPPRPGSGSNFQSPVIFAQSHHPQLQLKDSTAPATPASLMSIDNPRNTANGKTPLTGSGRTVPLASLDSAGLDDFALPPSVANNTAIDSANATPRITAARKTPKFGPLSSAGGRTSATSSPAISAITSPSSAATPQFPKDARSRSSKKRSSVSGGSQMVSPALRPKISPSIKPLLPDGATQEQTQAFLLASKSNYTHLLEGTLLPGVSYPESLSSGLTSKRTSHKIAEQGRRNRINEALKEMQALLPPPIFRNKSVSQSEGEGGDGEDEDGNTKAGAKKDKDGETKGAPAKAKAKDTAQGAAAAEAKAANSKAATVESAIVYIKTLQQERVVLAEGLKEREREVNELRRRLKEVEVGNGEEKEDGKKVNGDGEEMKTDSSS</sequence>